<evidence type="ECO:0000256" key="1">
    <source>
        <dbReference type="SAM" id="MobiDB-lite"/>
    </source>
</evidence>
<dbReference type="Pfam" id="PF24649">
    <property type="entry name" value="DUF7642"/>
    <property type="match status" value="1"/>
</dbReference>
<accession>A0A5A7PTD8</accession>
<dbReference type="PANTHER" id="PTHR35410">
    <property type="entry name" value="EXPRESSED PROTEIN"/>
    <property type="match status" value="1"/>
</dbReference>
<keyword evidence="2" id="KW-0472">Membrane</keyword>
<name>A0A5A7PTD8_STRAF</name>
<comment type="caution">
    <text evidence="4">The sequence shown here is derived from an EMBL/GenBank/DDBJ whole genome shotgun (WGS) entry which is preliminary data.</text>
</comment>
<dbReference type="Proteomes" id="UP000325081">
    <property type="component" value="Unassembled WGS sequence"/>
</dbReference>
<evidence type="ECO:0000259" key="3">
    <source>
        <dbReference type="Pfam" id="PF24649"/>
    </source>
</evidence>
<gene>
    <name evidence="4" type="ORF">STAS_12424</name>
</gene>
<dbReference type="AlphaFoldDB" id="A0A5A7PTD8"/>
<keyword evidence="2" id="KW-0812">Transmembrane</keyword>
<feature type="region of interest" description="Disordered" evidence="1">
    <location>
        <begin position="43"/>
        <end position="65"/>
    </location>
</feature>
<feature type="domain" description="DUF7642" evidence="3">
    <location>
        <begin position="153"/>
        <end position="248"/>
    </location>
</feature>
<dbReference type="OrthoDB" id="1930353at2759"/>
<keyword evidence="5" id="KW-1185">Reference proteome</keyword>
<dbReference type="GO" id="GO:0016301">
    <property type="term" value="F:kinase activity"/>
    <property type="evidence" value="ECO:0007669"/>
    <property type="project" value="UniProtKB-KW"/>
</dbReference>
<evidence type="ECO:0000313" key="5">
    <source>
        <dbReference type="Proteomes" id="UP000325081"/>
    </source>
</evidence>
<keyword evidence="2" id="KW-1133">Transmembrane helix</keyword>
<feature type="transmembrane region" description="Helical" evidence="2">
    <location>
        <begin position="90"/>
        <end position="113"/>
    </location>
</feature>
<dbReference type="PANTHER" id="PTHR35410:SF1">
    <property type="entry name" value="EXPRESSED PROTEIN"/>
    <property type="match status" value="1"/>
</dbReference>
<dbReference type="EMBL" id="BKCP01005072">
    <property type="protein sequence ID" value="GER36100.1"/>
    <property type="molecule type" value="Genomic_DNA"/>
</dbReference>
<protein>
    <submittedName>
        <fullName evidence="4">Serine/threonine-protein kinase Nek5</fullName>
    </submittedName>
</protein>
<reference evidence="5" key="1">
    <citation type="journal article" date="2019" name="Curr. Biol.">
        <title>Genome Sequence of Striga asiatica Provides Insight into the Evolution of Plant Parasitism.</title>
        <authorList>
            <person name="Yoshida S."/>
            <person name="Kim S."/>
            <person name="Wafula E.K."/>
            <person name="Tanskanen J."/>
            <person name="Kim Y.M."/>
            <person name="Honaas L."/>
            <person name="Yang Z."/>
            <person name="Spallek T."/>
            <person name="Conn C.E."/>
            <person name="Ichihashi Y."/>
            <person name="Cheong K."/>
            <person name="Cui S."/>
            <person name="Der J.P."/>
            <person name="Gundlach H."/>
            <person name="Jiao Y."/>
            <person name="Hori C."/>
            <person name="Ishida J.K."/>
            <person name="Kasahara H."/>
            <person name="Kiba T."/>
            <person name="Kim M.S."/>
            <person name="Koo N."/>
            <person name="Laohavisit A."/>
            <person name="Lee Y.H."/>
            <person name="Lumba S."/>
            <person name="McCourt P."/>
            <person name="Mortimer J.C."/>
            <person name="Mutuku J.M."/>
            <person name="Nomura T."/>
            <person name="Sasaki-Sekimoto Y."/>
            <person name="Seto Y."/>
            <person name="Wang Y."/>
            <person name="Wakatake T."/>
            <person name="Sakakibara H."/>
            <person name="Demura T."/>
            <person name="Yamaguchi S."/>
            <person name="Yoneyama K."/>
            <person name="Manabe R.I."/>
            <person name="Nelson D.C."/>
            <person name="Schulman A.H."/>
            <person name="Timko M.P."/>
            <person name="dePamphilis C.W."/>
            <person name="Choi D."/>
            <person name="Shirasu K."/>
        </authorList>
    </citation>
    <scope>NUCLEOTIDE SEQUENCE [LARGE SCALE GENOMIC DNA]</scope>
    <source>
        <strain evidence="5">cv. UVA1</strain>
    </source>
</reference>
<organism evidence="4 5">
    <name type="scientific">Striga asiatica</name>
    <name type="common">Asiatic witchweed</name>
    <name type="synonym">Buchnera asiatica</name>
    <dbReference type="NCBI Taxonomy" id="4170"/>
    <lineage>
        <taxon>Eukaryota</taxon>
        <taxon>Viridiplantae</taxon>
        <taxon>Streptophyta</taxon>
        <taxon>Embryophyta</taxon>
        <taxon>Tracheophyta</taxon>
        <taxon>Spermatophyta</taxon>
        <taxon>Magnoliopsida</taxon>
        <taxon>eudicotyledons</taxon>
        <taxon>Gunneridae</taxon>
        <taxon>Pentapetalae</taxon>
        <taxon>asterids</taxon>
        <taxon>lamiids</taxon>
        <taxon>Lamiales</taxon>
        <taxon>Orobanchaceae</taxon>
        <taxon>Buchnereae</taxon>
        <taxon>Striga</taxon>
    </lineage>
</organism>
<dbReference type="InterPro" id="IPR056059">
    <property type="entry name" value="DUF7642"/>
</dbReference>
<feature type="non-terminal residue" evidence="4">
    <location>
        <position position="1"/>
    </location>
</feature>
<keyword evidence="4" id="KW-0418">Kinase</keyword>
<keyword evidence="4" id="KW-0808">Transferase</keyword>
<evidence type="ECO:0000313" key="4">
    <source>
        <dbReference type="EMBL" id="GER36100.1"/>
    </source>
</evidence>
<feature type="compositionally biased region" description="Basic and acidic residues" evidence="1">
    <location>
        <begin position="50"/>
        <end position="59"/>
    </location>
</feature>
<proteinExistence type="predicted"/>
<sequence>VRKQINEYQAINNLQSSPFSIEIFMEHDDRSAETDRLERGLLLGGGSDPDPAHDRHLTDSDEDEDEEPALYAASFAESEEKFVKYQTARWVSYSLLLILAWGIGLFMLVYLPVRRYVLRRDIRSRRLYITPNSIVYKVNPFGIILLSSLFSDCSRLVILSCFVDMLTVRRPMPFPCFGVLKKENHILLPSVANVLIEQGYLQSVYGVYSIRIENIGVTRPPSDDVQILGVANPHAFRKAVLIRLANMRAEVASGQDNPTMNADHPSVASTSPLRQLGHDSYPQVEELAILQKLEEVGSSVKRVETLIQEQNLQTT</sequence>
<evidence type="ECO:0000256" key="2">
    <source>
        <dbReference type="SAM" id="Phobius"/>
    </source>
</evidence>